<dbReference type="InterPro" id="IPR029063">
    <property type="entry name" value="SAM-dependent_MTases_sf"/>
</dbReference>
<dbReference type="AlphaFoldDB" id="A0A4Y9XU67"/>
<evidence type="ECO:0000259" key="4">
    <source>
        <dbReference type="Pfam" id="PF08241"/>
    </source>
</evidence>
<dbReference type="PANTHER" id="PTHR44942:SF4">
    <property type="entry name" value="METHYLTRANSFERASE TYPE 11 DOMAIN-CONTAINING PROTEIN"/>
    <property type="match status" value="1"/>
</dbReference>
<protein>
    <recommendedName>
        <fullName evidence="4">Methyltransferase type 11 domain-containing protein</fullName>
    </recommendedName>
</protein>
<dbReference type="InterPro" id="IPR013216">
    <property type="entry name" value="Methyltransf_11"/>
</dbReference>
<proteinExistence type="inferred from homology"/>
<sequence>MVTSLPMYSYISALRPSQVGRRHASSGRSTRMQEYIYHCESDSGFSGMATYSKVTFNTARYAAARPTYPRQLFDFVFKYHERTHAARWDTAVDLGCGTVVLLVSTQARRCSRAHARRAAKAVAATNAQTKFEFVQSAAEDLSFLEDGSVDLLVAAQSSHWFDWTKMWPEVARVFAQGWLGCILGIFRVPPYAASLRDPAHPRPGRLILDNHFLDVPRAVDVLPEAFGDWEHVLFAGEHFSDLPKAQTYPVLLRKRVTWEDLLAYLRSSSALHTFHERYPEDLKNPDGDLAARFCRSLQEHVRSERIERGESKEQADRDEIDIEWPVAIMLVKRI</sequence>
<dbReference type="Pfam" id="PF08241">
    <property type="entry name" value="Methyltransf_11"/>
    <property type="match status" value="1"/>
</dbReference>
<evidence type="ECO:0000256" key="2">
    <source>
        <dbReference type="ARBA" id="ARBA00022603"/>
    </source>
</evidence>
<dbReference type="InterPro" id="IPR051052">
    <property type="entry name" value="Diverse_substrate_MTase"/>
</dbReference>
<dbReference type="STRING" id="205917.A0A4Y9XU67"/>
<keyword evidence="2" id="KW-0489">Methyltransferase</keyword>
<name>A0A4Y9XU67_9AGAM</name>
<dbReference type="PANTHER" id="PTHR44942">
    <property type="entry name" value="METHYLTRANSF_11 DOMAIN-CONTAINING PROTEIN"/>
    <property type="match status" value="1"/>
</dbReference>
<accession>A0A4Y9XU67</accession>
<reference evidence="5 6" key="1">
    <citation type="submission" date="2019-02" db="EMBL/GenBank/DDBJ databases">
        <title>Genome sequencing of the rare red list fungi Dentipellis fragilis.</title>
        <authorList>
            <person name="Buettner E."/>
            <person name="Kellner H."/>
        </authorList>
    </citation>
    <scope>NUCLEOTIDE SEQUENCE [LARGE SCALE GENOMIC DNA]</scope>
    <source>
        <strain evidence="5 6">DSM 105465</strain>
    </source>
</reference>
<dbReference type="GO" id="GO:0008757">
    <property type="term" value="F:S-adenosylmethionine-dependent methyltransferase activity"/>
    <property type="evidence" value="ECO:0007669"/>
    <property type="project" value="InterPro"/>
</dbReference>
<dbReference type="OrthoDB" id="10027013at2759"/>
<feature type="domain" description="Methyltransferase type 11" evidence="4">
    <location>
        <begin position="92"/>
        <end position="177"/>
    </location>
</feature>
<organism evidence="5 6">
    <name type="scientific">Dentipellis fragilis</name>
    <dbReference type="NCBI Taxonomy" id="205917"/>
    <lineage>
        <taxon>Eukaryota</taxon>
        <taxon>Fungi</taxon>
        <taxon>Dikarya</taxon>
        <taxon>Basidiomycota</taxon>
        <taxon>Agaricomycotina</taxon>
        <taxon>Agaricomycetes</taxon>
        <taxon>Russulales</taxon>
        <taxon>Hericiaceae</taxon>
        <taxon>Dentipellis</taxon>
    </lineage>
</organism>
<evidence type="ECO:0000256" key="1">
    <source>
        <dbReference type="ARBA" id="ARBA00008361"/>
    </source>
</evidence>
<comment type="similarity">
    <text evidence="1">Belongs to the methyltransferase superfamily.</text>
</comment>
<evidence type="ECO:0000313" key="6">
    <source>
        <dbReference type="Proteomes" id="UP000298327"/>
    </source>
</evidence>
<comment type="caution">
    <text evidence="5">The sequence shown here is derived from an EMBL/GenBank/DDBJ whole genome shotgun (WGS) entry which is preliminary data.</text>
</comment>
<dbReference type="EMBL" id="SEOQ01001120">
    <property type="protein sequence ID" value="TFY53666.1"/>
    <property type="molecule type" value="Genomic_DNA"/>
</dbReference>
<gene>
    <name evidence="5" type="ORF">EVG20_g10013</name>
</gene>
<evidence type="ECO:0000313" key="5">
    <source>
        <dbReference type="EMBL" id="TFY53666.1"/>
    </source>
</evidence>
<dbReference type="Gene3D" id="3.40.50.150">
    <property type="entry name" value="Vaccinia Virus protein VP39"/>
    <property type="match status" value="1"/>
</dbReference>
<keyword evidence="6" id="KW-1185">Reference proteome</keyword>
<evidence type="ECO:0000256" key="3">
    <source>
        <dbReference type="ARBA" id="ARBA00022679"/>
    </source>
</evidence>
<dbReference type="SUPFAM" id="SSF53335">
    <property type="entry name" value="S-adenosyl-L-methionine-dependent methyltransferases"/>
    <property type="match status" value="1"/>
</dbReference>
<keyword evidence="3" id="KW-0808">Transferase</keyword>
<dbReference type="Proteomes" id="UP000298327">
    <property type="component" value="Unassembled WGS sequence"/>
</dbReference>
<dbReference type="GO" id="GO:0032259">
    <property type="term" value="P:methylation"/>
    <property type="evidence" value="ECO:0007669"/>
    <property type="project" value="UniProtKB-KW"/>
</dbReference>